<name>A0ABV2Q7Y7_9BURK</name>
<keyword evidence="4 6" id="KW-0560">Oxidoreductase</keyword>
<gene>
    <name evidence="6" type="ORF">ABIE13_002250</name>
</gene>
<evidence type="ECO:0000256" key="5">
    <source>
        <dbReference type="ARBA" id="ARBA00023033"/>
    </source>
</evidence>
<sequence>MALDPRLRERLVLPAFCAPMYLVSGKPLLVAACKAGIIAGTNPRNWPSLQAFEQDMLALRRELDEFQAEHPQACIGPLATNLNLRASPEEMAHYLRICKAARVDIVVSVRGDPTRLIEQVHEHGGVVWHDATSLRFAEKAIRAGADGIIAIAAGGGGHSGQVTPLTLIPQIRAMFGGTIVMAGAVSNGAAIRAAEVLGADLAYLGTRFIATQESDAPEDYKRMLVDSGIADLAYTPAINGVPANWLLPSLRQHGLDPAMPKPEQPGAEHLPAGVRPWKNVWSAGQGVGLINDIPTVSELVRRLRSEYVQACGMPSMVQAASLV</sequence>
<proteinExistence type="inferred from homology"/>
<evidence type="ECO:0000313" key="6">
    <source>
        <dbReference type="EMBL" id="MET4577139.1"/>
    </source>
</evidence>
<reference evidence="6 7" key="1">
    <citation type="submission" date="2024-06" db="EMBL/GenBank/DDBJ databases">
        <title>Sorghum-associated microbial communities from plants grown in Nebraska, USA.</title>
        <authorList>
            <person name="Schachtman D."/>
        </authorList>
    </citation>
    <scope>NUCLEOTIDE SEQUENCE [LARGE SCALE GENOMIC DNA]</scope>
    <source>
        <strain evidence="6 7">2709</strain>
    </source>
</reference>
<dbReference type="PANTHER" id="PTHR42747">
    <property type="entry name" value="NITRONATE MONOOXYGENASE-RELATED"/>
    <property type="match status" value="1"/>
</dbReference>
<dbReference type="RefSeq" id="WP_354443275.1">
    <property type="nucleotide sequence ID" value="NZ_JBEPSH010000004.1"/>
</dbReference>
<dbReference type="Gene3D" id="3.20.20.70">
    <property type="entry name" value="Aldolase class I"/>
    <property type="match status" value="1"/>
</dbReference>
<dbReference type="PANTHER" id="PTHR42747:SF4">
    <property type="entry name" value="BLR1330 PROTEIN"/>
    <property type="match status" value="1"/>
</dbReference>
<accession>A0ABV2Q7Y7</accession>
<evidence type="ECO:0000256" key="1">
    <source>
        <dbReference type="ARBA" id="ARBA00009881"/>
    </source>
</evidence>
<dbReference type="SUPFAM" id="SSF51412">
    <property type="entry name" value="Inosine monophosphate dehydrogenase (IMPDH)"/>
    <property type="match status" value="1"/>
</dbReference>
<dbReference type="InterPro" id="IPR013785">
    <property type="entry name" value="Aldolase_TIM"/>
</dbReference>
<keyword evidence="5 6" id="KW-0503">Monooxygenase</keyword>
<keyword evidence="7" id="KW-1185">Reference proteome</keyword>
<evidence type="ECO:0000256" key="4">
    <source>
        <dbReference type="ARBA" id="ARBA00023002"/>
    </source>
</evidence>
<dbReference type="EMBL" id="JBEPSH010000004">
    <property type="protein sequence ID" value="MET4577139.1"/>
    <property type="molecule type" value="Genomic_DNA"/>
</dbReference>
<organism evidence="6 7">
    <name type="scientific">Ottowia thiooxydans</name>
    <dbReference type="NCBI Taxonomy" id="219182"/>
    <lineage>
        <taxon>Bacteria</taxon>
        <taxon>Pseudomonadati</taxon>
        <taxon>Pseudomonadota</taxon>
        <taxon>Betaproteobacteria</taxon>
        <taxon>Burkholderiales</taxon>
        <taxon>Comamonadaceae</taxon>
        <taxon>Ottowia</taxon>
    </lineage>
</organism>
<comment type="similarity">
    <text evidence="1">Belongs to the nitronate monooxygenase family. NMO class I subfamily.</text>
</comment>
<dbReference type="Proteomes" id="UP001549320">
    <property type="component" value="Unassembled WGS sequence"/>
</dbReference>
<dbReference type="CDD" id="cd04730">
    <property type="entry name" value="NPD_like"/>
    <property type="match status" value="1"/>
</dbReference>
<dbReference type="GO" id="GO:0018580">
    <property type="term" value="F:nitronate monooxygenase activity"/>
    <property type="evidence" value="ECO:0007669"/>
    <property type="project" value="UniProtKB-EC"/>
</dbReference>
<evidence type="ECO:0000313" key="7">
    <source>
        <dbReference type="Proteomes" id="UP001549320"/>
    </source>
</evidence>
<keyword evidence="2" id="KW-0285">Flavoprotein</keyword>
<comment type="caution">
    <text evidence="6">The sequence shown here is derived from an EMBL/GenBank/DDBJ whole genome shotgun (WGS) entry which is preliminary data.</text>
</comment>
<keyword evidence="3" id="KW-0288">FMN</keyword>
<dbReference type="EC" id="1.13.12.16" evidence="6"/>
<dbReference type="InterPro" id="IPR004136">
    <property type="entry name" value="NMO"/>
</dbReference>
<evidence type="ECO:0000256" key="3">
    <source>
        <dbReference type="ARBA" id="ARBA00022643"/>
    </source>
</evidence>
<protein>
    <submittedName>
        <fullName evidence="6">Nitronate monooxygenase</fullName>
        <ecNumber evidence="6">1.13.12.16</ecNumber>
    </submittedName>
</protein>
<evidence type="ECO:0000256" key="2">
    <source>
        <dbReference type="ARBA" id="ARBA00022630"/>
    </source>
</evidence>
<dbReference type="Pfam" id="PF03060">
    <property type="entry name" value="NMO"/>
    <property type="match status" value="1"/>
</dbReference>